<dbReference type="GO" id="GO:0004523">
    <property type="term" value="F:RNA-DNA hybrid ribonuclease activity"/>
    <property type="evidence" value="ECO:0007669"/>
    <property type="project" value="InterPro"/>
</dbReference>
<accession>A0A9P1C9H2</accession>
<dbReference type="SUPFAM" id="SSF53098">
    <property type="entry name" value="Ribonuclease H-like"/>
    <property type="match status" value="1"/>
</dbReference>
<evidence type="ECO:0000313" key="2">
    <source>
        <dbReference type="EMBL" id="CAI3987534.1"/>
    </source>
</evidence>
<feature type="domain" description="RNase H type-1" evidence="1">
    <location>
        <begin position="333"/>
        <end position="428"/>
    </location>
</feature>
<dbReference type="EMBL" id="CAMXCT030001176">
    <property type="protein sequence ID" value="CAL4774846.1"/>
    <property type="molecule type" value="Genomic_DNA"/>
</dbReference>
<sequence>MWERHGEVPPERWDTILTFAREKLPRQQLHWPAIGREALSASIAHKHKHTTGGLDGVSLQDLKAMPPAALDNFLAMFHHAESTGSWPPQLVAGRVTCLAKTANPLGALDFRPITVFGLLYRCWGTYQARQAIRMLDSVLPVMDLLLDQKKTHVWSISAAGRKQIRAQGFGTVAFGKSLGAHIQFTRQHTNSAMKGLRADGAGANPLVHLGLVEVPSVDPLCWPVMQTLRLARDCGARSRVEGLLATLANGTRTSHRSCFNGLDATDPGDTRKWLTTLDRSDQVPDDVRSASVDLPEALTVSGWSLMPTTMVEWNQYFAGLSHSGPLMFHHDGDVDLFTDGSCQNQHCHKSRFAGWAIVFASTSAVHDYTGSQVIDAGVLPGILQSAVRAEIFAVLQALKLTVRHKGTVRLWSDCDSVVRRVTKLLQGALDAVAAFAYSWGDSREVFRTYVGHRLVQVRADVNLLLSDQLEHVFLDLVSHLVTKNKSGAACF</sequence>
<comment type="caution">
    <text evidence="2">The sequence shown here is derived from an EMBL/GenBank/DDBJ whole genome shotgun (WGS) entry which is preliminary data.</text>
</comment>
<dbReference type="GO" id="GO:0003676">
    <property type="term" value="F:nucleic acid binding"/>
    <property type="evidence" value="ECO:0007669"/>
    <property type="project" value="InterPro"/>
</dbReference>
<reference evidence="2" key="1">
    <citation type="submission" date="2022-10" db="EMBL/GenBank/DDBJ databases">
        <authorList>
            <person name="Chen Y."/>
            <person name="Dougan E. K."/>
            <person name="Chan C."/>
            <person name="Rhodes N."/>
            <person name="Thang M."/>
        </authorList>
    </citation>
    <scope>NUCLEOTIDE SEQUENCE</scope>
</reference>
<dbReference type="InterPro" id="IPR012337">
    <property type="entry name" value="RNaseH-like_sf"/>
</dbReference>
<evidence type="ECO:0000313" key="4">
    <source>
        <dbReference type="Proteomes" id="UP001152797"/>
    </source>
</evidence>
<dbReference type="EMBL" id="CAMXCT010001176">
    <property type="protein sequence ID" value="CAI3987534.1"/>
    <property type="molecule type" value="Genomic_DNA"/>
</dbReference>
<evidence type="ECO:0000313" key="3">
    <source>
        <dbReference type="EMBL" id="CAL4774846.1"/>
    </source>
</evidence>
<name>A0A9P1C9H2_9DINO</name>
<dbReference type="EMBL" id="CAMXCT020001176">
    <property type="protein sequence ID" value="CAL1140909.1"/>
    <property type="molecule type" value="Genomic_DNA"/>
</dbReference>
<dbReference type="AlphaFoldDB" id="A0A9P1C9H2"/>
<dbReference type="InterPro" id="IPR002156">
    <property type="entry name" value="RNaseH_domain"/>
</dbReference>
<dbReference type="Proteomes" id="UP001152797">
    <property type="component" value="Unassembled WGS sequence"/>
</dbReference>
<proteinExistence type="predicted"/>
<evidence type="ECO:0000259" key="1">
    <source>
        <dbReference type="Pfam" id="PF00075"/>
    </source>
</evidence>
<organism evidence="2">
    <name type="scientific">Cladocopium goreaui</name>
    <dbReference type="NCBI Taxonomy" id="2562237"/>
    <lineage>
        <taxon>Eukaryota</taxon>
        <taxon>Sar</taxon>
        <taxon>Alveolata</taxon>
        <taxon>Dinophyceae</taxon>
        <taxon>Suessiales</taxon>
        <taxon>Symbiodiniaceae</taxon>
        <taxon>Cladocopium</taxon>
    </lineage>
</organism>
<dbReference type="Pfam" id="PF00075">
    <property type="entry name" value="RNase_H"/>
    <property type="match status" value="1"/>
</dbReference>
<dbReference type="Gene3D" id="3.30.420.10">
    <property type="entry name" value="Ribonuclease H-like superfamily/Ribonuclease H"/>
    <property type="match status" value="1"/>
</dbReference>
<reference evidence="3 4" key="2">
    <citation type="submission" date="2024-05" db="EMBL/GenBank/DDBJ databases">
        <authorList>
            <person name="Chen Y."/>
            <person name="Shah S."/>
            <person name="Dougan E. K."/>
            <person name="Thang M."/>
            <person name="Chan C."/>
        </authorList>
    </citation>
    <scope>NUCLEOTIDE SEQUENCE [LARGE SCALE GENOMIC DNA]</scope>
</reference>
<protein>
    <recommendedName>
        <fullName evidence="1">RNase H type-1 domain-containing protein</fullName>
    </recommendedName>
</protein>
<gene>
    <name evidence="2" type="ORF">C1SCF055_LOCUS14798</name>
</gene>
<keyword evidence="4" id="KW-1185">Reference proteome</keyword>
<dbReference type="InterPro" id="IPR036397">
    <property type="entry name" value="RNaseH_sf"/>
</dbReference>